<dbReference type="EMBL" id="CP155620">
    <property type="protein sequence ID" value="XBJ29294.1"/>
    <property type="molecule type" value="Genomic_DNA"/>
</dbReference>
<dbReference type="GO" id="GO:0020037">
    <property type="term" value="F:heme binding"/>
    <property type="evidence" value="ECO:0007669"/>
    <property type="project" value="InterPro"/>
</dbReference>
<dbReference type="SUPFAM" id="SSF46626">
    <property type="entry name" value="Cytochrome c"/>
    <property type="match status" value="1"/>
</dbReference>
<proteinExistence type="predicted"/>
<dbReference type="RefSeq" id="WP_348518623.1">
    <property type="nucleotide sequence ID" value="NZ_CP155620.1"/>
</dbReference>
<sequence length="170" mass="19532">MKKLLFVIFVFVGILNAKDYNYYTTDVAPVNNDLYKKECASCHFAYQPGLLPSSSWQHIMDNLENHYGSNASLDENDARKILAYLLENSSEKSNYKRSIKITNSLQNGVVYTSLTQIPYLQKKHRKIPKHLIEQKEVGSLARCSACHKQADKGIYNDEDVYIPNYGRMND</sequence>
<protein>
    <submittedName>
        <fullName evidence="1">Diheme cytochrome c</fullName>
    </submittedName>
</protein>
<dbReference type="Pfam" id="PF09626">
    <property type="entry name" value="DHC"/>
    <property type="match status" value="1"/>
</dbReference>
<dbReference type="AlphaFoldDB" id="A0AAU7E8X4"/>
<gene>
    <name evidence="1" type="ORF">AAH949_00175</name>
</gene>
<name>A0AAU7E8X4_9BACT</name>
<reference evidence="1" key="1">
    <citation type="submission" date="2024-05" db="EMBL/GenBank/DDBJ databases">
        <title>Campylobacter coli isolated from environmental waters in Slovenia.</title>
        <authorList>
            <person name="Zautner A.E."/>
            <person name="Bunk B."/>
            <person name="Riedel T."/>
            <person name="Sproeer C."/>
        </authorList>
    </citation>
    <scope>NUCLEOTIDE SEQUENCE</scope>
    <source>
        <strain evidence="1">CCS1377</strain>
    </source>
</reference>
<evidence type="ECO:0000313" key="1">
    <source>
        <dbReference type="EMBL" id="XBJ29294.1"/>
    </source>
</evidence>
<dbReference type="InterPro" id="IPR036909">
    <property type="entry name" value="Cyt_c-like_dom_sf"/>
</dbReference>
<dbReference type="InterPro" id="IPR018588">
    <property type="entry name" value="Dihaem_cytochrome-c"/>
</dbReference>
<accession>A0AAU7E8X4</accession>
<organism evidence="1">
    <name type="scientific">Campylobacter sp. CCS1377</name>
    <dbReference type="NCBI Taxonomy" id="3158229"/>
    <lineage>
        <taxon>Bacteria</taxon>
        <taxon>Pseudomonadati</taxon>
        <taxon>Campylobacterota</taxon>
        <taxon>Epsilonproteobacteria</taxon>
        <taxon>Campylobacterales</taxon>
        <taxon>Campylobacteraceae</taxon>
        <taxon>Campylobacter</taxon>
    </lineage>
</organism>
<dbReference type="GO" id="GO:0009055">
    <property type="term" value="F:electron transfer activity"/>
    <property type="evidence" value="ECO:0007669"/>
    <property type="project" value="InterPro"/>
</dbReference>